<dbReference type="InterPro" id="IPR036411">
    <property type="entry name" value="TorD-like_sf"/>
</dbReference>
<dbReference type="Proteomes" id="UP000265882">
    <property type="component" value="Unassembled WGS sequence"/>
</dbReference>
<dbReference type="InterPro" id="IPR050289">
    <property type="entry name" value="TorD/DmsD_chaperones"/>
</dbReference>
<dbReference type="PANTHER" id="PTHR34227:SF1">
    <property type="entry name" value="DIMETHYL SULFOXIDE REDUCTASE CHAPERONE-RELATED"/>
    <property type="match status" value="1"/>
</dbReference>
<dbReference type="Pfam" id="PF02613">
    <property type="entry name" value="Nitrate_red_del"/>
    <property type="match status" value="1"/>
</dbReference>
<dbReference type="EMBL" id="QZKU01000095">
    <property type="protein sequence ID" value="RJP18912.1"/>
    <property type="molecule type" value="Genomic_DNA"/>
</dbReference>
<accession>A0A3A4NIB7</accession>
<evidence type="ECO:0000313" key="3">
    <source>
        <dbReference type="Proteomes" id="UP000265882"/>
    </source>
</evidence>
<evidence type="ECO:0000256" key="1">
    <source>
        <dbReference type="ARBA" id="ARBA00023186"/>
    </source>
</evidence>
<protein>
    <recommendedName>
        <fullName evidence="4">Molecular chaperone TorD</fullName>
    </recommendedName>
</protein>
<name>A0A3A4NIB7_ABYX5</name>
<dbReference type="Gene3D" id="1.10.3480.10">
    <property type="entry name" value="TorD-like"/>
    <property type="match status" value="1"/>
</dbReference>
<dbReference type="AlphaFoldDB" id="A0A3A4NIB7"/>
<proteinExistence type="predicted"/>
<reference evidence="2 3" key="1">
    <citation type="journal article" date="2017" name="ISME J.">
        <title>Energy and carbon metabolisms in a deep terrestrial subsurface fluid microbial community.</title>
        <authorList>
            <person name="Momper L."/>
            <person name="Jungbluth S.P."/>
            <person name="Lee M.D."/>
            <person name="Amend J.P."/>
        </authorList>
    </citation>
    <scope>NUCLEOTIDE SEQUENCE [LARGE SCALE GENOMIC DNA]</scope>
    <source>
        <strain evidence="2">SURF_5</strain>
    </source>
</reference>
<organism evidence="2 3">
    <name type="scientific">Abyssobacteria bacterium (strain SURF_5)</name>
    <dbReference type="NCBI Taxonomy" id="2093360"/>
    <lineage>
        <taxon>Bacteria</taxon>
        <taxon>Pseudomonadati</taxon>
        <taxon>Candidatus Hydrogenedentota</taxon>
        <taxon>Candidatus Abyssobacteria</taxon>
    </lineage>
</organism>
<sequence length="247" mass="28596">MHPRETGFNEELAHSRKNIYQFLAAVFLEKPKPELVERVIAKSSLDDLREIFSERCVSFLRNFAEQYSGDILPLEIEYTHLLVAPLGQYVTPYESVYRDEKEIAGQKVKGLLMGESAVDVKKTIRKIGAEIDKSYRSLPDHIGLELQVMYFLCEQEGNAWSAQQLDEAVKFLEFEEEFLRRHLTVWVPVLTGRILERTKNDFFRGIACMTREFIEIEKNSFDRFAPAGVRSSREILRQEEPLNGSGQ</sequence>
<gene>
    <name evidence="2" type="ORF">C4520_13625</name>
</gene>
<comment type="caution">
    <text evidence="2">The sequence shown here is derived from an EMBL/GenBank/DDBJ whole genome shotgun (WGS) entry which is preliminary data.</text>
</comment>
<dbReference type="PANTHER" id="PTHR34227">
    <property type="entry name" value="CHAPERONE PROTEIN YCDY"/>
    <property type="match status" value="1"/>
</dbReference>
<dbReference type="InterPro" id="IPR020945">
    <property type="entry name" value="DMSO/NO3_reduct_chaperone"/>
</dbReference>
<keyword evidence="1" id="KW-0143">Chaperone</keyword>
<dbReference type="SUPFAM" id="SSF89155">
    <property type="entry name" value="TorD-like"/>
    <property type="match status" value="1"/>
</dbReference>
<evidence type="ECO:0008006" key="4">
    <source>
        <dbReference type="Google" id="ProtNLM"/>
    </source>
</evidence>
<evidence type="ECO:0000313" key="2">
    <source>
        <dbReference type="EMBL" id="RJP18912.1"/>
    </source>
</evidence>